<protein>
    <submittedName>
        <fullName evidence="1">Uncharacterized protein</fullName>
    </submittedName>
</protein>
<dbReference type="Proteomes" id="UP001597180">
    <property type="component" value="Unassembled WGS sequence"/>
</dbReference>
<evidence type="ECO:0000313" key="2">
    <source>
        <dbReference type="Proteomes" id="UP001597180"/>
    </source>
</evidence>
<dbReference type="EMBL" id="JBHTLU010000007">
    <property type="protein sequence ID" value="MFD1219215.1"/>
    <property type="molecule type" value="Genomic_DNA"/>
</dbReference>
<accession>A0ABW3UF54</accession>
<gene>
    <name evidence="1" type="ORF">ACFQ4B_03695</name>
</gene>
<name>A0ABW3UF54_9BACL</name>
<keyword evidence="2" id="KW-1185">Reference proteome</keyword>
<organism evidence="1 2">
    <name type="scientific">Paenibacillus vulneris</name>
    <dbReference type="NCBI Taxonomy" id="1133364"/>
    <lineage>
        <taxon>Bacteria</taxon>
        <taxon>Bacillati</taxon>
        <taxon>Bacillota</taxon>
        <taxon>Bacilli</taxon>
        <taxon>Bacillales</taxon>
        <taxon>Paenibacillaceae</taxon>
        <taxon>Paenibacillus</taxon>
    </lineage>
</organism>
<dbReference type="PROSITE" id="PS51257">
    <property type="entry name" value="PROKAR_LIPOPROTEIN"/>
    <property type="match status" value="1"/>
</dbReference>
<proteinExistence type="predicted"/>
<evidence type="ECO:0000313" key="1">
    <source>
        <dbReference type="EMBL" id="MFD1219215.1"/>
    </source>
</evidence>
<dbReference type="RefSeq" id="WP_345591697.1">
    <property type="nucleotide sequence ID" value="NZ_BAABJG010000027.1"/>
</dbReference>
<reference evidence="2" key="1">
    <citation type="journal article" date="2019" name="Int. J. Syst. Evol. Microbiol.">
        <title>The Global Catalogue of Microorganisms (GCM) 10K type strain sequencing project: providing services to taxonomists for standard genome sequencing and annotation.</title>
        <authorList>
            <consortium name="The Broad Institute Genomics Platform"/>
            <consortium name="The Broad Institute Genome Sequencing Center for Infectious Disease"/>
            <person name="Wu L."/>
            <person name="Ma J."/>
        </authorList>
    </citation>
    <scope>NUCLEOTIDE SEQUENCE [LARGE SCALE GENOMIC DNA]</scope>
    <source>
        <strain evidence="2">CCUG 53270</strain>
    </source>
</reference>
<comment type="caution">
    <text evidence="1">The sequence shown here is derived from an EMBL/GenBank/DDBJ whole genome shotgun (WGS) entry which is preliminary data.</text>
</comment>
<sequence>MKSEISKINGYLEALANINTFLGSCYGHQYRLVELNVSISEAVRQFNKNSNLSTHKYVEIIGLEELESWEESLFDLCTYWFFSMLKMRNIVLGENYYTDGKVVPLENNKEYNTVSTQLITMLKAFIGSNLKVYQSFQW</sequence>